<proteinExistence type="predicted"/>
<evidence type="ECO:0000313" key="1">
    <source>
        <dbReference type="EMBL" id="SOQ43380.1"/>
    </source>
</evidence>
<gene>
    <name evidence="1" type="ORF">SFRICE_021998</name>
</gene>
<protein>
    <submittedName>
        <fullName evidence="1">SFRICE_021998</fullName>
    </submittedName>
</protein>
<dbReference type="EMBL" id="ODYU01003974">
    <property type="protein sequence ID" value="SOQ43380.1"/>
    <property type="molecule type" value="Genomic_DNA"/>
</dbReference>
<name>A0A2H1VRD9_SPOFR</name>
<organism evidence="1">
    <name type="scientific">Spodoptera frugiperda</name>
    <name type="common">Fall armyworm</name>
    <dbReference type="NCBI Taxonomy" id="7108"/>
    <lineage>
        <taxon>Eukaryota</taxon>
        <taxon>Metazoa</taxon>
        <taxon>Ecdysozoa</taxon>
        <taxon>Arthropoda</taxon>
        <taxon>Hexapoda</taxon>
        <taxon>Insecta</taxon>
        <taxon>Pterygota</taxon>
        <taxon>Neoptera</taxon>
        <taxon>Endopterygota</taxon>
        <taxon>Lepidoptera</taxon>
        <taxon>Glossata</taxon>
        <taxon>Ditrysia</taxon>
        <taxon>Noctuoidea</taxon>
        <taxon>Noctuidae</taxon>
        <taxon>Amphipyrinae</taxon>
        <taxon>Spodoptera</taxon>
    </lineage>
</organism>
<accession>A0A2H1VRD9</accession>
<dbReference type="AlphaFoldDB" id="A0A2H1VRD9"/>
<reference evidence="1" key="1">
    <citation type="submission" date="2016-07" db="EMBL/GenBank/DDBJ databases">
        <authorList>
            <person name="Bretaudeau A."/>
        </authorList>
    </citation>
    <scope>NUCLEOTIDE SEQUENCE</scope>
    <source>
        <strain evidence="1">Rice</strain>
        <tissue evidence="1">Whole body</tissue>
    </source>
</reference>
<sequence>MACKLPVFTGSKQNGTHYNAGTYQLNTPFDMTPRNSKTSLIGSSVGKTCSLIVNHISINKVNGLKKGNSTPLYANSFDGNAAQPTFQLRQYLLVINNRVPTTQHLAKQTANGAKRAFVSPNCKVVMRAMNGFPTIDTSYTRAAHHPRT</sequence>